<dbReference type="GO" id="GO:0005886">
    <property type="term" value="C:plasma membrane"/>
    <property type="evidence" value="ECO:0007669"/>
    <property type="project" value="UniProtKB-SubCell"/>
</dbReference>
<keyword evidence="4 9" id="KW-0132">Cell division</keyword>
<dbReference type="PANTHER" id="PTHR35851">
    <property type="entry name" value="CELL DIVISION PROTEIN FTSQ"/>
    <property type="match status" value="1"/>
</dbReference>
<keyword evidence="8 9" id="KW-0131">Cell cycle</keyword>
<keyword evidence="6 9" id="KW-1133">Transmembrane helix</keyword>
<dbReference type="HAMAP" id="MF_00911">
    <property type="entry name" value="FtsQ_subfam"/>
    <property type="match status" value="1"/>
</dbReference>
<sequence>MWDKPQLMTAVSDLLLVSAAAVLFGALVVWAAHLPVFPLREVIVMQELREVRRSEVEQSLSDRLRGNFFSINLDGVRRSLEQLPWIRHVDIRRRWPSSLEVSIEEHVPAAFWGQSTGQLVNSYGEVFAAEMNASPTAPIPLLVGPSGWAPEMLTYYREAAEMLKPLGRVPQELNVSPRLAMQLRLDDGMIVELGRQQAKAPLRERLERFVEYYPSVLTAALQRPKVVDMRYPNGFALRVAAAPAIENKGKP</sequence>
<dbReference type="Gene3D" id="3.40.50.11690">
    <property type="entry name" value="Cell division protein FtsQ/DivIB"/>
    <property type="match status" value="1"/>
</dbReference>
<dbReference type="GO" id="GO:0032153">
    <property type="term" value="C:cell division site"/>
    <property type="evidence" value="ECO:0007669"/>
    <property type="project" value="UniProtKB-UniRule"/>
</dbReference>
<comment type="function">
    <text evidence="9">Essential cell division protein. May link together the upstream cell division proteins, which are predominantly cytoplasmic, with the downstream cell division proteins, which are predominantly periplasmic. May control correct divisome assembly.</text>
</comment>
<keyword evidence="12" id="KW-1185">Reference proteome</keyword>
<dbReference type="EMBL" id="FLQY01000107">
    <property type="protein sequence ID" value="SBT06683.1"/>
    <property type="molecule type" value="Genomic_DNA"/>
</dbReference>
<keyword evidence="5 9" id="KW-0812">Transmembrane</keyword>
<accession>A0A1A8XRV4</accession>
<protein>
    <recommendedName>
        <fullName evidence="9">Cell division protein FtsQ</fullName>
    </recommendedName>
</protein>
<evidence type="ECO:0000256" key="5">
    <source>
        <dbReference type="ARBA" id="ARBA00022692"/>
    </source>
</evidence>
<keyword evidence="3 9" id="KW-0997">Cell inner membrane</keyword>
<feature type="domain" description="POTRA" evidence="10">
    <location>
        <begin position="37"/>
        <end position="106"/>
    </location>
</feature>
<evidence type="ECO:0000256" key="7">
    <source>
        <dbReference type="ARBA" id="ARBA00023136"/>
    </source>
</evidence>
<dbReference type="PANTHER" id="PTHR35851:SF1">
    <property type="entry name" value="CELL DIVISION PROTEIN FTSQ"/>
    <property type="match status" value="1"/>
</dbReference>
<name>A0A1A8XRV4_9RHOO</name>
<evidence type="ECO:0000256" key="2">
    <source>
        <dbReference type="ARBA" id="ARBA00022475"/>
    </source>
</evidence>
<keyword evidence="7 9" id="KW-0472">Membrane</keyword>
<reference evidence="11 12" key="1">
    <citation type="submission" date="2016-06" db="EMBL/GenBank/DDBJ databases">
        <authorList>
            <person name="Kjaerup R.B."/>
            <person name="Dalgaard T.S."/>
            <person name="Juul-Madsen H.R."/>
        </authorList>
    </citation>
    <scope>NUCLEOTIDE SEQUENCE [LARGE SCALE GENOMIC DNA]</scope>
    <source>
        <strain evidence="11">2</strain>
    </source>
</reference>
<dbReference type="InterPro" id="IPR005548">
    <property type="entry name" value="Cell_div_FtsQ/DivIB_C"/>
</dbReference>
<gene>
    <name evidence="9 11" type="primary">ftsQ</name>
    <name evidence="11" type="ORF">PROAA_1950009</name>
</gene>
<evidence type="ECO:0000259" key="10">
    <source>
        <dbReference type="PROSITE" id="PS51779"/>
    </source>
</evidence>
<dbReference type="RefSeq" id="WP_186410595.1">
    <property type="nucleotide sequence ID" value="NZ_FLQY01000107.1"/>
</dbReference>
<comment type="subunit">
    <text evidence="9">Part of a complex composed of FtsB, FtsL and FtsQ.</text>
</comment>
<evidence type="ECO:0000256" key="3">
    <source>
        <dbReference type="ARBA" id="ARBA00022519"/>
    </source>
</evidence>
<evidence type="ECO:0000256" key="8">
    <source>
        <dbReference type="ARBA" id="ARBA00023306"/>
    </source>
</evidence>
<comment type="similarity">
    <text evidence="9">Belongs to the FtsQ/DivIB family. FtsQ subfamily.</text>
</comment>
<organism evidence="11 12">
    <name type="scientific">Candidatus Propionivibrio aalborgensis</name>
    <dbReference type="NCBI Taxonomy" id="1860101"/>
    <lineage>
        <taxon>Bacteria</taxon>
        <taxon>Pseudomonadati</taxon>
        <taxon>Pseudomonadota</taxon>
        <taxon>Betaproteobacteria</taxon>
        <taxon>Rhodocyclales</taxon>
        <taxon>Rhodocyclaceae</taxon>
        <taxon>Propionivibrio</taxon>
    </lineage>
</organism>
<dbReference type="InterPro" id="IPR045335">
    <property type="entry name" value="FtsQ_C_sf"/>
</dbReference>
<keyword evidence="2 9" id="KW-1003">Cell membrane</keyword>
<evidence type="ECO:0000313" key="12">
    <source>
        <dbReference type="Proteomes" id="UP000199600"/>
    </source>
</evidence>
<evidence type="ECO:0000256" key="4">
    <source>
        <dbReference type="ARBA" id="ARBA00022618"/>
    </source>
</evidence>
<evidence type="ECO:0000256" key="1">
    <source>
        <dbReference type="ARBA" id="ARBA00004370"/>
    </source>
</evidence>
<dbReference type="InterPro" id="IPR034746">
    <property type="entry name" value="POTRA"/>
</dbReference>
<dbReference type="Proteomes" id="UP000199600">
    <property type="component" value="Unassembled WGS sequence"/>
</dbReference>
<evidence type="ECO:0000256" key="6">
    <source>
        <dbReference type="ARBA" id="ARBA00022989"/>
    </source>
</evidence>
<dbReference type="Gene3D" id="3.10.20.310">
    <property type="entry name" value="membrane protein fhac"/>
    <property type="match status" value="1"/>
</dbReference>
<evidence type="ECO:0000313" key="11">
    <source>
        <dbReference type="EMBL" id="SBT06683.1"/>
    </source>
</evidence>
<dbReference type="PROSITE" id="PS51779">
    <property type="entry name" value="POTRA"/>
    <property type="match status" value="1"/>
</dbReference>
<proteinExistence type="inferred from homology"/>
<dbReference type="AlphaFoldDB" id="A0A1A8XRV4"/>
<comment type="subcellular location">
    <subcellularLocation>
        <location evidence="9">Cell inner membrane</location>
        <topology evidence="9">Single-pass type II membrane protein</topology>
    </subcellularLocation>
    <subcellularLocation>
        <location evidence="1">Membrane</location>
    </subcellularLocation>
    <text evidence="9">Localizes to the division septum.</text>
</comment>
<dbReference type="InterPro" id="IPR013685">
    <property type="entry name" value="POTRA_FtsQ_type"/>
</dbReference>
<dbReference type="InterPro" id="IPR026579">
    <property type="entry name" value="FtsQ"/>
</dbReference>
<evidence type="ECO:0000256" key="9">
    <source>
        <dbReference type="HAMAP-Rule" id="MF_00911"/>
    </source>
</evidence>
<dbReference type="Pfam" id="PF03799">
    <property type="entry name" value="FtsQ_DivIB_C"/>
    <property type="match status" value="1"/>
</dbReference>
<dbReference type="GO" id="GO:0090529">
    <property type="term" value="P:cell septum assembly"/>
    <property type="evidence" value="ECO:0007669"/>
    <property type="project" value="InterPro"/>
</dbReference>
<dbReference type="Pfam" id="PF08478">
    <property type="entry name" value="POTRA_1"/>
    <property type="match status" value="1"/>
</dbReference>
<dbReference type="GO" id="GO:0043093">
    <property type="term" value="P:FtsZ-dependent cytokinesis"/>
    <property type="evidence" value="ECO:0007669"/>
    <property type="project" value="UniProtKB-UniRule"/>
</dbReference>